<dbReference type="STRING" id="1121338.CLTEP_03380"/>
<dbReference type="InterPro" id="IPR011033">
    <property type="entry name" value="PRC_barrel-like_sf"/>
</dbReference>
<evidence type="ECO:0000313" key="2">
    <source>
        <dbReference type="EMBL" id="KYH35944.1"/>
    </source>
</evidence>
<evidence type="ECO:0000259" key="1">
    <source>
        <dbReference type="Pfam" id="PF05239"/>
    </source>
</evidence>
<dbReference type="PANTHER" id="PTHR40061:SF1">
    <property type="entry name" value="SPORULATION PROTEIN YLMC-RELATED"/>
    <property type="match status" value="1"/>
</dbReference>
<dbReference type="Gene3D" id="2.30.30.240">
    <property type="entry name" value="PRC-barrel domain"/>
    <property type="match status" value="1"/>
</dbReference>
<dbReference type="InterPro" id="IPR027275">
    <property type="entry name" value="PRC-brl_dom"/>
</dbReference>
<dbReference type="EMBL" id="LTBA01000001">
    <property type="protein sequence ID" value="KYH35944.1"/>
    <property type="molecule type" value="Genomic_DNA"/>
</dbReference>
<accession>A0A151B7T0</accession>
<dbReference type="PATRIC" id="fig|1121338.3.peg.342"/>
<dbReference type="Proteomes" id="UP000075531">
    <property type="component" value="Unassembled WGS sequence"/>
</dbReference>
<dbReference type="RefSeq" id="WP_066821552.1">
    <property type="nucleotide sequence ID" value="NZ_LTBA01000001.1"/>
</dbReference>
<dbReference type="SUPFAM" id="SSF50346">
    <property type="entry name" value="PRC-barrel domain"/>
    <property type="match status" value="1"/>
</dbReference>
<dbReference type="PANTHER" id="PTHR40061">
    <property type="entry name" value="SPORULATION PROTEIN YLMC-RELATED"/>
    <property type="match status" value="1"/>
</dbReference>
<dbReference type="OrthoDB" id="6024937at2"/>
<comment type="caution">
    <text evidence="2">The sequence shown here is derived from an EMBL/GenBank/DDBJ whole genome shotgun (WGS) entry which is preliminary data.</text>
</comment>
<keyword evidence="3" id="KW-1185">Reference proteome</keyword>
<dbReference type="NCBIfam" id="TIGR02888">
    <property type="entry name" value="spore_YlmC_YmxH"/>
    <property type="match status" value="1"/>
</dbReference>
<feature type="domain" description="PRC-barrel" evidence="1">
    <location>
        <begin position="9"/>
        <end position="82"/>
    </location>
</feature>
<evidence type="ECO:0000313" key="3">
    <source>
        <dbReference type="Proteomes" id="UP000075531"/>
    </source>
</evidence>
<dbReference type="InterPro" id="IPR014238">
    <property type="entry name" value="Spore_YlmC/YmxH"/>
</dbReference>
<proteinExistence type="predicted"/>
<protein>
    <submittedName>
        <fullName evidence="2">PRC-barrel domain protein</fullName>
    </submittedName>
</protein>
<reference evidence="2 3" key="1">
    <citation type="submission" date="2016-02" db="EMBL/GenBank/DDBJ databases">
        <title>Genome sequence of Clostridium tepidiprofundi DSM 19306.</title>
        <authorList>
            <person name="Poehlein A."/>
            <person name="Daniel R."/>
        </authorList>
    </citation>
    <scope>NUCLEOTIDE SEQUENCE [LARGE SCALE GENOMIC DNA]</scope>
    <source>
        <strain evidence="2 3">DSM 19306</strain>
    </source>
</reference>
<name>A0A151B7T0_9CLOT</name>
<dbReference type="Pfam" id="PF05239">
    <property type="entry name" value="PRC"/>
    <property type="match status" value="1"/>
</dbReference>
<gene>
    <name evidence="2" type="ORF">CLTEP_03380</name>
</gene>
<dbReference type="AlphaFoldDB" id="A0A151B7T0"/>
<organism evidence="2 3">
    <name type="scientific">Clostridium tepidiprofundi DSM 19306</name>
    <dbReference type="NCBI Taxonomy" id="1121338"/>
    <lineage>
        <taxon>Bacteria</taxon>
        <taxon>Bacillati</taxon>
        <taxon>Bacillota</taxon>
        <taxon>Clostridia</taxon>
        <taxon>Eubacteriales</taxon>
        <taxon>Clostridiaceae</taxon>
        <taxon>Clostridium</taxon>
    </lineage>
</organism>
<sequence length="89" mass="10123">MEFDIESNLFSINSLKTMEVIDINSGSRLGYIKDFVIDCEEYKVLSLIIPVQKVSLFGKTNTIEIPWEKIKKIGVDVILVDGQDIVDEE</sequence>